<name>A0A134ABT0_9FIRM</name>
<dbReference type="GO" id="GO:0005524">
    <property type="term" value="F:ATP binding"/>
    <property type="evidence" value="ECO:0007669"/>
    <property type="project" value="UniProtKB-UniRule"/>
</dbReference>
<comment type="subcellular location">
    <subcellularLocation>
        <location evidence="8">Cytoplasm</location>
    </subcellularLocation>
</comment>
<feature type="domain" description="Cytidylate kinase" evidence="9">
    <location>
        <begin position="5"/>
        <end position="213"/>
    </location>
</feature>
<comment type="caution">
    <text evidence="10">The sequence shown here is derived from an EMBL/GenBank/DDBJ whole genome shotgun (WGS) entry which is preliminary data.</text>
</comment>
<dbReference type="PANTHER" id="PTHR21299:SF2">
    <property type="entry name" value="CYTIDYLATE KINASE"/>
    <property type="match status" value="1"/>
</dbReference>
<evidence type="ECO:0000256" key="4">
    <source>
        <dbReference type="ARBA" id="ARBA00022777"/>
    </source>
</evidence>
<dbReference type="Pfam" id="PF02224">
    <property type="entry name" value="Cytidylate_kin"/>
    <property type="match status" value="1"/>
</dbReference>
<dbReference type="SUPFAM" id="SSF52540">
    <property type="entry name" value="P-loop containing nucleoside triphosphate hydrolases"/>
    <property type="match status" value="1"/>
</dbReference>
<dbReference type="EC" id="2.7.4.25" evidence="8"/>
<dbReference type="GO" id="GO:0036430">
    <property type="term" value="F:CMP kinase activity"/>
    <property type="evidence" value="ECO:0007669"/>
    <property type="project" value="RHEA"/>
</dbReference>
<comment type="catalytic activity">
    <reaction evidence="6 8">
        <text>dCMP + ATP = dCDP + ADP</text>
        <dbReference type="Rhea" id="RHEA:25094"/>
        <dbReference type="ChEBI" id="CHEBI:30616"/>
        <dbReference type="ChEBI" id="CHEBI:57566"/>
        <dbReference type="ChEBI" id="CHEBI:58593"/>
        <dbReference type="ChEBI" id="CHEBI:456216"/>
        <dbReference type="EC" id="2.7.4.25"/>
    </reaction>
</comment>
<dbReference type="InterPro" id="IPR011994">
    <property type="entry name" value="Cytidylate_kinase_dom"/>
</dbReference>
<evidence type="ECO:0000313" key="10">
    <source>
        <dbReference type="EMBL" id="KXB65135.1"/>
    </source>
</evidence>
<dbReference type="HAMAP" id="MF_00238">
    <property type="entry name" value="Cytidyl_kinase_type1"/>
    <property type="match status" value="1"/>
</dbReference>
<reference evidence="11" key="1">
    <citation type="submission" date="2016-01" db="EMBL/GenBank/DDBJ databases">
        <authorList>
            <person name="Mitreva M."/>
            <person name="Pepin K.H."/>
            <person name="Mihindukulasuriya K.A."/>
            <person name="Fulton R."/>
            <person name="Fronick C."/>
            <person name="O'Laughlin M."/>
            <person name="Miner T."/>
            <person name="Herter B."/>
            <person name="Rosa B.A."/>
            <person name="Cordes M."/>
            <person name="Tomlinson C."/>
            <person name="Wollam A."/>
            <person name="Palsikar V.B."/>
            <person name="Mardis E.R."/>
            <person name="Wilson R.K."/>
        </authorList>
    </citation>
    <scope>NUCLEOTIDE SEQUENCE [LARGE SCALE GENOMIC DNA]</scope>
    <source>
        <strain evidence="11">DNF00729</strain>
    </source>
</reference>
<evidence type="ECO:0000256" key="8">
    <source>
        <dbReference type="HAMAP-Rule" id="MF_00238"/>
    </source>
</evidence>
<dbReference type="AlphaFoldDB" id="A0A134ABT0"/>
<dbReference type="PANTHER" id="PTHR21299">
    <property type="entry name" value="CYTIDYLATE KINASE/PANTOATE-BETA-ALANINE LIGASE"/>
    <property type="match status" value="1"/>
</dbReference>
<evidence type="ECO:0000256" key="7">
    <source>
        <dbReference type="ARBA" id="ARBA00048478"/>
    </source>
</evidence>
<evidence type="ECO:0000256" key="5">
    <source>
        <dbReference type="ARBA" id="ARBA00022840"/>
    </source>
</evidence>
<keyword evidence="5 8" id="KW-0067">ATP-binding</keyword>
<evidence type="ECO:0000256" key="3">
    <source>
        <dbReference type="ARBA" id="ARBA00022741"/>
    </source>
</evidence>
<evidence type="ECO:0000259" key="9">
    <source>
        <dbReference type="Pfam" id="PF02224"/>
    </source>
</evidence>
<keyword evidence="8" id="KW-0963">Cytoplasm</keyword>
<dbReference type="InterPro" id="IPR027417">
    <property type="entry name" value="P-loop_NTPase"/>
</dbReference>
<accession>A0A134ABT0</accession>
<dbReference type="NCBIfam" id="TIGR00017">
    <property type="entry name" value="cmk"/>
    <property type="match status" value="1"/>
</dbReference>
<dbReference type="OrthoDB" id="9807434at2"/>
<evidence type="ECO:0000256" key="1">
    <source>
        <dbReference type="ARBA" id="ARBA00009427"/>
    </source>
</evidence>
<feature type="binding site" evidence="8">
    <location>
        <begin position="9"/>
        <end position="17"/>
    </location>
    <ligand>
        <name>ATP</name>
        <dbReference type="ChEBI" id="CHEBI:30616"/>
    </ligand>
</feature>
<evidence type="ECO:0000256" key="6">
    <source>
        <dbReference type="ARBA" id="ARBA00047615"/>
    </source>
</evidence>
<gene>
    <name evidence="8" type="primary">cmk</name>
    <name evidence="10" type="ORF">HMPREF1863_01643</name>
</gene>
<comment type="catalytic activity">
    <reaction evidence="7 8">
        <text>CMP + ATP = CDP + ADP</text>
        <dbReference type="Rhea" id="RHEA:11600"/>
        <dbReference type="ChEBI" id="CHEBI:30616"/>
        <dbReference type="ChEBI" id="CHEBI:58069"/>
        <dbReference type="ChEBI" id="CHEBI:60377"/>
        <dbReference type="ChEBI" id="CHEBI:456216"/>
        <dbReference type="EC" id="2.7.4.25"/>
    </reaction>
</comment>
<comment type="similarity">
    <text evidence="1 8">Belongs to the cytidylate kinase family. Type 1 subfamily.</text>
</comment>
<dbReference type="GO" id="GO:0006220">
    <property type="term" value="P:pyrimidine nucleotide metabolic process"/>
    <property type="evidence" value="ECO:0007669"/>
    <property type="project" value="UniProtKB-UniRule"/>
</dbReference>
<keyword evidence="4 8" id="KW-0418">Kinase</keyword>
<sequence length="218" mass="24295">MSLKIAIDGPSGAGKSAIAKALAKRLDYEYIDTGSLYRTIAYIATEIAKTDDVEEILKACDKVRIGYENGAVTLDGSPLGDVIRTEAISQKTSELSKNPNVRQYLLQLQRRLAENGGTVMEGRDIGTVILPDAEVKFFLTASEEERARRRYLQRKELGETVDLKTIQADLHKRDLRDRTREIAPLKQAEDAVVIDSTNLGEDEVIEKMLHYVEKASVL</sequence>
<evidence type="ECO:0000313" key="11">
    <source>
        <dbReference type="Proteomes" id="UP000070442"/>
    </source>
</evidence>
<evidence type="ECO:0000256" key="2">
    <source>
        <dbReference type="ARBA" id="ARBA00022679"/>
    </source>
</evidence>
<dbReference type="InterPro" id="IPR003136">
    <property type="entry name" value="Cytidylate_kin"/>
</dbReference>
<dbReference type="GO" id="GO:0015949">
    <property type="term" value="P:nucleobase-containing small molecule interconversion"/>
    <property type="evidence" value="ECO:0007669"/>
    <property type="project" value="TreeGrafter"/>
</dbReference>
<organism evidence="10 11">
    <name type="scientific">Aedoeadaptatus coxii</name>
    <dbReference type="NCBI Taxonomy" id="755172"/>
    <lineage>
        <taxon>Bacteria</taxon>
        <taxon>Bacillati</taxon>
        <taxon>Bacillota</taxon>
        <taxon>Tissierellia</taxon>
        <taxon>Tissierellales</taxon>
        <taxon>Peptoniphilaceae</taxon>
        <taxon>Aedoeadaptatus</taxon>
    </lineage>
</organism>
<dbReference type="STRING" id="755172.HMPREF1863_01643"/>
<protein>
    <recommendedName>
        <fullName evidence="8">Cytidylate kinase</fullName>
        <shortName evidence="8">CK</shortName>
        <ecNumber evidence="8">2.7.4.25</ecNumber>
    </recommendedName>
    <alternativeName>
        <fullName evidence="8">Cytidine monophosphate kinase</fullName>
        <shortName evidence="8">CMP kinase</shortName>
    </alternativeName>
</protein>
<dbReference type="RefSeq" id="WP_068369506.1">
    <property type="nucleotide sequence ID" value="NZ_CAMYBE010000001.1"/>
</dbReference>
<dbReference type="PATRIC" id="fig|755172.3.peg.1605"/>
<dbReference type="GO" id="GO:0036431">
    <property type="term" value="F:dCMP kinase activity"/>
    <property type="evidence" value="ECO:0007669"/>
    <property type="project" value="InterPro"/>
</dbReference>
<dbReference type="CDD" id="cd02020">
    <property type="entry name" value="CMPK"/>
    <property type="match status" value="1"/>
</dbReference>
<dbReference type="GO" id="GO:0005829">
    <property type="term" value="C:cytosol"/>
    <property type="evidence" value="ECO:0007669"/>
    <property type="project" value="TreeGrafter"/>
</dbReference>
<keyword evidence="3 8" id="KW-0547">Nucleotide-binding</keyword>
<keyword evidence="11" id="KW-1185">Reference proteome</keyword>
<dbReference type="Proteomes" id="UP000070442">
    <property type="component" value="Unassembled WGS sequence"/>
</dbReference>
<dbReference type="EMBL" id="LSDG01000045">
    <property type="protein sequence ID" value="KXB65135.1"/>
    <property type="molecule type" value="Genomic_DNA"/>
</dbReference>
<proteinExistence type="inferred from homology"/>
<dbReference type="Gene3D" id="3.40.50.300">
    <property type="entry name" value="P-loop containing nucleotide triphosphate hydrolases"/>
    <property type="match status" value="1"/>
</dbReference>
<keyword evidence="2 8" id="KW-0808">Transferase</keyword>